<dbReference type="EMBL" id="LWSG01000012">
    <property type="protein sequence ID" value="OAS86842.1"/>
    <property type="molecule type" value="Genomic_DNA"/>
</dbReference>
<evidence type="ECO:0000256" key="7">
    <source>
        <dbReference type="SAM" id="Phobius"/>
    </source>
</evidence>
<evidence type="ECO:0000256" key="1">
    <source>
        <dbReference type="ARBA" id="ARBA00004651"/>
    </source>
</evidence>
<organism evidence="9 10">
    <name type="scientific">Metabacillus litoralis</name>
    <dbReference type="NCBI Taxonomy" id="152268"/>
    <lineage>
        <taxon>Bacteria</taxon>
        <taxon>Bacillati</taxon>
        <taxon>Bacillota</taxon>
        <taxon>Bacilli</taxon>
        <taxon>Bacillales</taxon>
        <taxon>Bacillaceae</taxon>
        <taxon>Metabacillus</taxon>
    </lineage>
</organism>
<feature type="transmembrane region" description="Helical" evidence="7">
    <location>
        <begin position="148"/>
        <end position="167"/>
    </location>
</feature>
<sequence>MNIETVQQVRPKRKYIPLPFLVIFIGYLVFGFSENIKGPAIPRIQTDFAIDELQIGMLLAFNSLGFLLACSFTGVLTSRYGIKLSSLLAFGSMTAAGVFIYYSSHYFTFSLSYFFMYIGNGMLEIALAILAARVFTKNTGFMMNLSHFFYGLSSTVAPIMATGLMGMHVFGGELGWRGMYVLMLSLCLIPMIPTIFSKFPENNATVEERIPLKVYIKDPAAWFIIIILSLGVIAELSMAGWLVNFLEKSYHWSSTASSAMLSVFFLCFMLGRLLLGVITDKIGFMTSLIIFSAIAGIATILATLIGSSGVWLFALAGIGIAPIYPTVMALLAKRYPNGIDAAISFTVTLMGIAVVLGNFMIGAIIDFFKEWFSSLHGAEIGLTRGFQAGFIFIGLCALLCSVASVILYRYLQRKNEVI</sequence>
<keyword evidence="5 7" id="KW-1133">Transmembrane helix</keyword>
<feature type="transmembrane region" description="Helical" evidence="7">
    <location>
        <begin position="15"/>
        <end position="33"/>
    </location>
</feature>
<feature type="transmembrane region" description="Helical" evidence="7">
    <location>
        <begin position="282"/>
        <end position="305"/>
    </location>
</feature>
<dbReference type="STRING" id="152268.A6K24_04900"/>
<dbReference type="InterPro" id="IPR020846">
    <property type="entry name" value="MFS_dom"/>
</dbReference>
<feature type="transmembrane region" description="Helical" evidence="7">
    <location>
        <begin position="255"/>
        <end position="275"/>
    </location>
</feature>
<accession>A0A179T311</accession>
<dbReference type="SUPFAM" id="SSF103473">
    <property type="entry name" value="MFS general substrate transporter"/>
    <property type="match status" value="1"/>
</dbReference>
<dbReference type="GO" id="GO:0005886">
    <property type="term" value="C:plasma membrane"/>
    <property type="evidence" value="ECO:0007669"/>
    <property type="project" value="UniProtKB-SubCell"/>
</dbReference>
<evidence type="ECO:0000256" key="6">
    <source>
        <dbReference type="ARBA" id="ARBA00023136"/>
    </source>
</evidence>
<evidence type="ECO:0000256" key="3">
    <source>
        <dbReference type="ARBA" id="ARBA00022448"/>
    </source>
</evidence>
<feature type="transmembrane region" description="Helical" evidence="7">
    <location>
        <begin position="53"/>
        <end position="77"/>
    </location>
</feature>
<evidence type="ECO:0000256" key="4">
    <source>
        <dbReference type="ARBA" id="ARBA00022692"/>
    </source>
</evidence>
<protein>
    <submittedName>
        <fullName evidence="9">MFS transporter</fullName>
    </submittedName>
</protein>
<evidence type="ECO:0000313" key="9">
    <source>
        <dbReference type="EMBL" id="OAS86842.1"/>
    </source>
</evidence>
<gene>
    <name evidence="9" type="ORF">A6K24_04900</name>
</gene>
<feature type="transmembrane region" description="Helical" evidence="7">
    <location>
        <begin position="220"/>
        <end position="243"/>
    </location>
</feature>
<keyword evidence="3" id="KW-0813">Transport</keyword>
<keyword evidence="10" id="KW-1185">Reference proteome</keyword>
<name>A0A179T311_9BACI</name>
<feature type="transmembrane region" description="Helical" evidence="7">
    <location>
        <begin position="343"/>
        <end position="365"/>
    </location>
</feature>
<evidence type="ECO:0000259" key="8">
    <source>
        <dbReference type="PROSITE" id="PS50850"/>
    </source>
</evidence>
<evidence type="ECO:0000256" key="2">
    <source>
        <dbReference type="ARBA" id="ARBA00008335"/>
    </source>
</evidence>
<feature type="transmembrane region" description="Helical" evidence="7">
    <location>
        <begin position="311"/>
        <end position="331"/>
    </location>
</feature>
<comment type="subcellular location">
    <subcellularLocation>
        <location evidence="1">Cell membrane</location>
        <topology evidence="1">Multi-pass membrane protein</topology>
    </subcellularLocation>
</comment>
<dbReference type="InterPro" id="IPR036259">
    <property type="entry name" value="MFS_trans_sf"/>
</dbReference>
<keyword evidence="4 7" id="KW-0812">Transmembrane</keyword>
<feature type="transmembrane region" description="Helical" evidence="7">
    <location>
        <begin position="84"/>
        <end position="102"/>
    </location>
</feature>
<dbReference type="Gene3D" id="1.20.1250.20">
    <property type="entry name" value="MFS general substrate transporter like domains"/>
    <property type="match status" value="2"/>
</dbReference>
<dbReference type="Proteomes" id="UP000078534">
    <property type="component" value="Unassembled WGS sequence"/>
</dbReference>
<evidence type="ECO:0000256" key="5">
    <source>
        <dbReference type="ARBA" id="ARBA00022989"/>
    </source>
</evidence>
<proteinExistence type="inferred from homology"/>
<dbReference type="GO" id="GO:0022857">
    <property type="term" value="F:transmembrane transporter activity"/>
    <property type="evidence" value="ECO:0007669"/>
    <property type="project" value="InterPro"/>
</dbReference>
<dbReference type="Pfam" id="PF07690">
    <property type="entry name" value="MFS_1"/>
    <property type="match status" value="1"/>
</dbReference>
<dbReference type="PANTHER" id="PTHR23514:SF3">
    <property type="entry name" value="BYPASS OF STOP CODON PROTEIN 6"/>
    <property type="match status" value="1"/>
</dbReference>
<reference evidence="10" key="1">
    <citation type="submission" date="2016-04" db="EMBL/GenBank/DDBJ databases">
        <authorList>
            <person name="Lyu Z."/>
            <person name="Lyu W."/>
        </authorList>
    </citation>
    <scope>NUCLEOTIDE SEQUENCE [LARGE SCALE GENOMIC DNA]</scope>
    <source>
        <strain evidence="10">C44</strain>
    </source>
</reference>
<evidence type="ECO:0000313" key="10">
    <source>
        <dbReference type="Proteomes" id="UP000078534"/>
    </source>
</evidence>
<dbReference type="InterPro" id="IPR011701">
    <property type="entry name" value="MFS"/>
</dbReference>
<feature type="domain" description="Major facilitator superfamily (MFS) profile" evidence="8">
    <location>
        <begin position="19"/>
        <end position="412"/>
    </location>
</feature>
<dbReference type="RefSeq" id="WP_066331487.1">
    <property type="nucleotide sequence ID" value="NZ_LWSG01000012.1"/>
</dbReference>
<dbReference type="OrthoDB" id="1674556at2"/>
<comment type="similarity">
    <text evidence="2">Belongs to the major facilitator superfamily.</text>
</comment>
<comment type="caution">
    <text evidence="9">The sequence shown here is derived from an EMBL/GenBank/DDBJ whole genome shotgun (WGS) entry which is preliminary data.</text>
</comment>
<dbReference type="InterPro" id="IPR051788">
    <property type="entry name" value="MFS_Transporter"/>
</dbReference>
<dbReference type="AlphaFoldDB" id="A0A179T311"/>
<dbReference type="PROSITE" id="PS50850">
    <property type="entry name" value="MFS"/>
    <property type="match status" value="1"/>
</dbReference>
<feature type="transmembrane region" description="Helical" evidence="7">
    <location>
        <begin position="179"/>
        <end position="199"/>
    </location>
</feature>
<keyword evidence="6 7" id="KW-0472">Membrane</keyword>
<dbReference type="PANTHER" id="PTHR23514">
    <property type="entry name" value="BYPASS OF STOP CODON PROTEIN 6"/>
    <property type="match status" value="1"/>
</dbReference>
<feature type="transmembrane region" description="Helical" evidence="7">
    <location>
        <begin position="385"/>
        <end position="408"/>
    </location>
</feature>
<feature type="transmembrane region" description="Helical" evidence="7">
    <location>
        <begin position="114"/>
        <end position="136"/>
    </location>
</feature>